<comment type="similarity">
    <text evidence="2">Belongs to the mitochondrion-specific ribosomal protein mL41 family.</text>
</comment>
<evidence type="ECO:0000256" key="4">
    <source>
        <dbReference type="ARBA" id="ARBA00022980"/>
    </source>
</evidence>
<evidence type="ECO:0000313" key="7">
    <source>
        <dbReference type="EMBL" id="QID78268.1"/>
    </source>
</evidence>
<keyword evidence="5" id="KW-0496">Mitochondrion</keyword>
<comment type="subcellular location">
    <subcellularLocation>
        <location evidence="1">Mitochondrion</location>
    </subcellularLocation>
</comment>
<dbReference type="InterPro" id="IPR019189">
    <property type="entry name" value="Ribosomal_mL41"/>
</dbReference>
<keyword evidence="3" id="KW-0809">Transit peptide</keyword>
<dbReference type="Pfam" id="PF09809">
    <property type="entry name" value="MRP-L27"/>
    <property type="match status" value="1"/>
</dbReference>
<dbReference type="EMBL" id="CP048984">
    <property type="protein sequence ID" value="QID78268.1"/>
    <property type="molecule type" value="Genomic_DNA"/>
</dbReference>
<dbReference type="Proteomes" id="UP000501346">
    <property type="component" value="Chromosome ScII"/>
</dbReference>
<proteinExistence type="inferred from homology"/>
<dbReference type="GO" id="GO:0006412">
    <property type="term" value="P:translation"/>
    <property type="evidence" value="ECO:0007669"/>
    <property type="project" value="TreeGrafter"/>
</dbReference>
<evidence type="ECO:0000256" key="3">
    <source>
        <dbReference type="ARBA" id="ARBA00022946"/>
    </source>
</evidence>
<sequence length="146" mass="16492">MKGSPISQFSKTSINALTRPWKKYRDGELFYGLSKVGNKRVPLTTKQGNKTMYKGTRASGIGRHTKFGGYVINWKKVRTYVTPDMVNFELKPYVNANVPPLKHEFKGFSGGPLDPRLQLLKIKEYIVNGRVQSEGATDTSCYKERG</sequence>
<dbReference type="AlphaFoldDB" id="A0A6C1DMG7"/>
<dbReference type="GO" id="GO:0005762">
    <property type="term" value="C:mitochondrial large ribosomal subunit"/>
    <property type="evidence" value="ECO:0007669"/>
    <property type="project" value="InterPro"/>
</dbReference>
<reference evidence="7 8" key="1">
    <citation type="journal article" date="2019" name="BMC Genomics">
        <title>Chromosome level assembly and comparative genome analysis confirm lager-brewing yeasts originated from a single hybridization.</title>
        <authorList>
            <person name="Salazar A.N."/>
            <person name="Gorter de Vries A.R."/>
            <person name="van den Broek M."/>
            <person name="Brouwers N."/>
            <person name="de la Torre Cortes P."/>
            <person name="Kuijpers N.G.A."/>
            <person name="Daran J.G."/>
            <person name="Abeel T."/>
        </authorList>
    </citation>
    <scope>NUCLEOTIDE SEQUENCE [LARGE SCALE GENOMIC DNA]</scope>
    <source>
        <strain evidence="7 8">CBS 1483</strain>
    </source>
</reference>
<name>A0A6C1DMG7_SACPS</name>
<evidence type="ECO:0000256" key="2">
    <source>
        <dbReference type="ARBA" id="ARBA00010152"/>
    </source>
</evidence>
<keyword evidence="4 7" id="KW-0689">Ribosomal protein</keyword>
<protein>
    <submittedName>
        <fullName evidence="7">60S ribosomal protein L27, mitochondrial</fullName>
    </submittedName>
</protein>
<evidence type="ECO:0000256" key="1">
    <source>
        <dbReference type="ARBA" id="ARBA00004173"/>
    </source>
</evidence>
<evidence type="ECO:0000313" key="8">
    <source>
        <dbReference type="Proteomes" id="UP000501346"/>
    </source>
</evidence>
<dbReference type="PANTHER" id="PTHR21338:SF0">
    <property type="entry name" value="LARGE RIBOSOMAL SUBUNIT PROTEIN ML41"/>
    <property type="match status" value="1"/>
</dbReference>
<dbReference type="OrthoDB" id="408933at2759"/>
<organism evidence="7 8">
    <name type="scientific">Saccharomyces pastorianus</name>
    <name type="common">Lager yeast</name>
    <name type="synonym">Saccharomyces cerevisiae x Saccharomyces eubayanus</name>
    <dbReference type="NCBI Taxonomy" id="27292"/>
    <lineage>
        <taxon>Eukaryota</taxon>
        <taxon>Fungi</taxon>
        <taxon>Dikarya</taxon>
        <taxon>Ascomycota</taxon>
        <taxon>Saccharomycotina</taxon>
        <taxon>Saccharomycetes</taxon>
        <taxon>Saccharomycetales</taxon>
        <taxon>Saccharomycetaceae</taxon>
        <taxon>Saccharomyces</taxon>
    </lineage>
</organism>
<accession>A0A6C1DMG7</accession>
<evidence type="ECO:0000256" key="5">
    <source>
        <dbReference type="ARBA" id="ARBA00023128"/>
    </source>
</evidence>
<dbReference type="GO" id="GO:0003735">
    <property type="term" value="F:structural constituent of ribosome"/>
    <property type="evidence" value="ECO:0007669"/>
    <property type="project" value="InterPro"/>
</dbReference>
<dbReference type="SMR" id="A0A6C1DMG7"/>
<keyword evidence="6" id="KW-0687">Ribonucleoprotein</keyword>
<evidence type="ECO:0000256" key="6">
    <source>
        <dbReference type="ARBA" id="ARBA00023274"/>
    </source>
</evidence>
<gene>
    <name evidence="7" type="primary">MRPL27_1</name>
    <name evidence="7" type="ORF">GRS66_000473</name>
</gene>
<keyword evidence="8" id="KW-1185">Reference proteome</keyword>
<dbReference type="PANTHER" id="PTHR21338">
    <property type="entry name" value="MITOCHONDRIAL RIBOSOMAL PROTEIN L41"/>
    <property type="match status" value="1"/>
</dbReference>